<evidence type="ECO:0000256" key="4">
    <source>
        <dbReference type="SAM" id="MobiDB-lite"/>
    </source>
</evidence>
<evidence type="ECO:0000259" key="5">
    <source>
        <dbReference type="PROSITE" id="PS50011"/>
    </source>
</evidence>
<feature type="region of interest" description="Disordered" evidence="4">
    <location>
        <begin position="486"/>
        <end position="544"/>
    </location>
</feature>
<dbReference type="EMBL" id="JBEFKJ010000013">
    <property type="protein sequence ID" value="KAL2042839.1"/>
    <property type="molecule type" value="Genomic_DNA"/>
</dbReference>
<dbReference type="SUPFAM" id="SSF56112">
    <property type="entry name" value="Protein kinase-like (PK-like)"/>
    <property type="match status" value="1"/>
</dbReference>
<dbReference type="SUPFAM" id="SSF48403">
    <property type="entry name" value="Ankyrin repeat"/>
    <property type="match status" value="2"/>
</dbReference>
<dbReference type="InterPro" id="IPR000719">
    <property type="entry name" value="Prot_kinase_dom"/>
</dbReference>
<dbReference type="PANTHER" id="PTHR24198">
    <property type="entry name" value="ANKYRIN REPEAT AND PROTEIN KINASE DOMAIN-CONTAINING PROTEIN"/>
    <property type="match status" value="1"/>
</dbReference>
<feature type="domain" description="Protein kinase" evidence="5">
    <location>
        <begin position="81"/>
        <end position="445"/>
    </location>
</feature>
<evidence type="ECO:0000256" key="2">
    <source>
        <dbReference type="ARBA" id="ARBA00023043"/>
    </source>
</evidence>
<dbReference type="SMART" id="SM00248">
    <property type="entry name" value="ANK"/>
    <property type="match status" value="10"/>
</dbReference>
<dbReference type="InterPro" id="IPR002110">
    <property type="entry name" value="Ankyrin_rpt"/>
</dbReference>
<protein>
    <recommendedName>
        <fullName evidence="5">Protein kinase domain-containing protein</fullName>
    </recommendedName>
</protein>
<evidence type="ECO:0000256" key="3">
    <source>
        <dbReference type="PROSITE-ProRule" id="PRU00023"/>
    </source>
</evidence>
<dbReference type="Gene3D" id="1.25.40.20">
    <property type="entry name" value="Ankyrin repeat-containing domain"/>
    <property type="match status" value="3"/>
</dbReference>
<name>A0ABR4AAC7_9LECA</name>
<dbReference type="InterPro" id="IPR036770">
    <property type="entry name" value="Ankyrin_rpt-contain_sf"/>
</dbReference>
<dbReference type="PROSITE" id="PS50011">
    <property type="entry name" value="PROTEIN_KINASE_DOM"/>
    <property type="match status" value="1"/>
</dbReference>
<evidence type="ECO:0000256" key="1">
    <source>
        <dbReference type="ARBA" id="ARBA00022737"/>
    </source>
</evidence>
<proteinExistence type="predicted"/>
<dbReference type="Pfam" id="PF00023">
    <property type="entry name" value="Ank"/>
    <property type="match status" value="1"/>
</dbReference>
<dbReference type="PROSITE" id="PS50088">
    <property type="entry name" value="ANK_REPEAT"/>
    <property type="match status" value="2"/>
</dbReference>
<dbReference type="Pfam" id="PF00069">
    <property type="entry name" value="Pkinase"/>
    <property type="match status" value="1"/>
</dbReference>
<comment type="caution">
    <text evidence="6">The sequence shown here is derived from an EMBL/GenBank/DDBJ whole genome shotgun (WGS) entry which is preliminary data.</text>
</comment>
<dbReference type="PANTHER" id="PTHR24198:SF165">
    <property type="entry name" value="ANKYRIN REPEAT-CONTAINING PROTEIN-RELATED"/>
    <property type="match status" value="1"/>
</dbReference>
<dbReference type="PROSITE" id="PS50297">
    <property type="entry name" value="ANK_REP_REGION"/>
    <property type="match status" value="1"/>
</dbReference>
<keyword evidence="7" id="KW-1185">Reference proteome</keyword>
<feature type="compositionally biased region" description="Polar residues" evidence="4">
    <location>
        <begin position="526"/>
        <end position="541"/>
    </location>
</feature>
<dbReference type="Proteomes" id="UP001590950">
    <property type="component" value="Unassembled WGS sequence"/>
</dbReference>
<keyword evidence="2 3" id="KW-0040">ANK repeat</keyword>
<accession>A0ABR4AAC7</accession>
<dbReference type="Gene3D" id="1.10.510.10">
    <property type="entry name" value="Transferase(Phosphotransferase) domain 1"/>
    <property type="match status" value="1"/>
</dbReference>
<feature type="repeat" description="ANK" evidence="3">
    <location>
        <begin position="1295"/>
        <end position="1327"/>
    </location>
</feature>
<organism evidence="6 7">
    <name type="scientific">Stereocaulon virgatum</name>
    <dbReference type="NCBI Taxonomy" id="373712"/>
    <lineage>
        <taxon>Eukaryota</taxon>
        <taxon>Fungi</taxon>
        <taxon>Dikarya</taxon>
        <taxon>Ascomycota</taxon>
        <taxon>Pezizomycotina</taxon>
        <taxon>Lecanoromycetes</taxon>
        <taxon>OSLEUM clade</taxon>
        <taxon>Lecanoromycetidae</taxon>
        <taxon>Lecanorales</taxon>
        <taxon>Lecanorineae</taxon>
        <taxon>Stereocaulaceae</taxon>
        <taxon>Stereocaulon</taxon>
    </lineage>
</organism>
<reference evidence="6 7" key="1">
    <citation type="submission" date="2024-09" db="EMBL/GenBank/DDBJ databases">
        <title>Rethinking Asexuality: The Enigmatic Case of Functional Sexual Genes in Lepraria (Stereocaulaceae).</title>
        <authorList>
            <person name="Doellman M."/>
            <person name="Sun Y."/>
            <person name="Barcenas-Pena A."/>
            <person name="Lumbsch H.T."/>
            <person name="Grewe F."/>
        </authorList>
    </citation>
    <scope>NUCLEOTIDE SEQUENCE [LARGE SCALE GENOMIC DNA]</scope>
    <source>
        <strain evidence="6 7">Mercado 3170</strain>
    </source>
</reference>
<evidence type="ECO:0000313" key="6">
    <source>
        <dbReference type="EMBL" id="KAL2042839.1"/>
    </source>
</evidence>
<feature type="region of interest" description="Disordered" evidence="4">
    <location>
        <begin position="1"/>
        <end position="38"/>
    </location>
</feature>
<feature type="repeat" description="ANK" evidence="3">
    <location>
        <begin position="1049"/>
        <end position="1081"/>
    </location>
</feature>
<dbReference type="InterPro" id="IPR011009">
    <property type="entry name" value="Kinase-like_dom_sf"/>
</dbReference>
<dbReference type="SMART" id="SM00220">
    <property type="entry name" value="S_TKc"/>
    <property type="match status" value="1"/>
</dbReference>
<gene>
    <name evidence="6" type="ORF">N7G274_004599</name>
</gene>
<keyword evidence="1" id="KW-0677">Repeat</keyword>
<dbReference type="InterPro" id="IPR008271">
    <property type="entry name" value="Ser/Thr_kinase_AS"/>
</dbReference>
<feature type="compositionally biased region" description="Low complexity" evidence="4">
    <location>
        <begin position="1"/>
        <end position="19"/>
    </location>
</feature>
<evidence type="ECO:0000313" key="7">
    <source>
        <dbReference type="Proteomes" id="UP001590950"/>
    </source>
</evidence>
<dbReference type="Pfam" id="PF12796">
    <property type="entry name" value="Ank_2"/>
    <property type="match status" value="2"/>
</dbReference>
<dbReference type="PROSITE" id="PS00108">
    <property type="entry name" value="PROTEIN_KINASE_ST"/>
    <property type="match status" value="1"/>
</dbReference>
<sequence length="1379" mass="152149">MSSYRPRTPPSSSISSDRPLTPPSSSLDGADRPPGLHFSSRKIAHSEEYVPHIFDLVYPSREAARLTTKHIPAIFLQAEAVDSSVLLGKGASFTASLQRIPEGPKRIEVTTHNEGWSVTKSTPATPRPKFVVYKVARVAFNEDGEPLPEYRRALQSVLTEYHALIHPSLFHNANIIDFLGFAWGSNPFSPANKLPAIVVEYAEHGTLADLLNQTGMLDFSTKHMLCLDVTRGITAIHDAGLVHGDVKAENVLVCAGTKHKFVAKIADFGFSIVEATETDEVWMGGTNPWRAPETKSAIEVKHLKHTDTYSLGLLVWLVSVDGRWPFDYLIPRMVQGAAKYAEIEYLKQSDELLAAATAKGWLMSWLKEKLGSHVNRMIKTASARIAYQQKYSETELRDVLLEKLYAQMSQMTLIRSLNDIFEHSLRADPGERDLGVVLILLETSLEDSVDAPKFPEDLVGSDHPPEQNTKFTITNNSNVEKNFVYTSEGDKSGKLPRVGAPDGPSNGERPALVSTSRTDVDDKVNKSQSVTETGHPMTSQAKVGDPLGDAAAEVATKKAGKLPADTSNKIENVVTVPNPPSLPSWTVRGHKHRWFSWQRMRTLDPGDQNLMFDSFGGGDGSEDFMLCSFMLNGYGCKTDTPKALQKLQEAAAKGHHLSRAYMYRVISACGPSDTKDIPGQEYLYDYAVAGSRPAFLELQKSHPAEKVGHAHRLLTDAYAGVGAPWFDRSEMLNGYTQSQWIDDAWLLEQVKRADDPSHLVVNKRGDSVLHFVAACGRWKPFKILIVDYKMDINMVNPQGETPLLCACRSGHGGIAILCLQTYKADASIAAKNGETPLHWLVSFVDQWVQPLANDLIANGAKIDATTHERVSHSKFPGNIDIDFQMPGTALCWAVHNNRPQIVSLLLGHGADPHWTYAKGEMSPLNWAAYYHHDQCLKKIIEHLEEKVTAVTSDGKPDKRKSLLFGPVIQEAIYASDRFSMILRNGSEYLTRLYATLDLLREKTVYVNTQSTFNGSMLYFAVAEAHDEVVEYMFEHAWRVETLNDPCVPAQRTPVLEAIRWNRQPLVELLLRNGADVRALAANPFQPELRNWSALHVFAQEGHKKDISLVQILVGLGVPVDGLTAPPPPQDKHVTKNDIELEITSLSIEANRAAILACESPFAVAVRRNAFNLASTFLSLGANPNALTLSFGLFHSPHPLTVLGHIIISNARYSSARLKYLLCLTNAAKVSFIVEPARQLTALHRAAMAYLDISSVITGEHIRMDEFDMETNRDILYELLLHWPASDDLDAKCKINGNTALHLAVKSGNLGAVESLLKAGADASILNSEEETALQVAQKLGGQSKVYEEIMLGFLRMGGNDMKVLGGTREGVETSVEGVS</sequence>